<gene>
    <name evidence="2" type="ORF">A2954_00895</name>
</gene>
<dbReference type="STRING" id="1802056.A2954_00895"/>
<dbReference type="InterPro" id="IPR009725">
    <property type="entry name" value="3_dmu_93_MTrfase"/>
</dbReference>
<evidence type="ECO:0000313" key="2">
    <source>
        <dbReference type="EMBL" id="OGK42385.1"/>
    </source>
</evidence>
<comment type="caution">
    <text evidence="2">The sequence shown here is derived from an EMBL/GenBank/DDBJ whole genome shotgun (WGS) entry which is preliminary data.</text>
</comment>
<name>A0A1F7IGA9_9BACT</name>
<dbReference type="PANTHER" id="PTHR33990">
    <property type="entry name" value="PROTEIN YJDN-RELATED"/>
    <property type="match status" value="1"/>
</dbReference>
<dbReference type="InterPro" id="IPR028973">
    <property type="entry name" value="PhnB-like"/>
</dbReference>
<accession>A0A1F7IGA9</accession>
<dbReference type="CDD" id="cd06588">
    <property type="entry name" value="PhnB_like"/>
    <property type="match status" value="1"/>
</dbReference>
<protein>
    <recommendedName>
        <fullName evidence="1">PhnB-like domain-containing protein</fullName>
    </recommendedName>
</protein>
<dbReference type="Gene3D" id="3.10.180.10">
    <property type="entry name" value="2,3-Dihydroxybiphenyl 1,2-Dioxygenase, domain 1"/>
    <property type="match status" value="1"/>
</dbReference>
<dbReference type="Pfam" id="PF06983">
    <property type="entry name" value="3-dmu-9_3-mt"/>
    <property type="match status" value="1"/>
</dbReference>
<dbReference type="PANTHER" id="PTHR33990:SF2">
    <property type="entry name" value="PHNB-LIKE DOMAIN-CONTAINING PROTEIN"/>
    <property type="match status" value="1"/>
</dbReference>
<reference evidence="2 3" key="1">
    <citation type="journal article" date="2016" name="Nat. Commun.">
        <title>Thousands of microbial genomes shed light on interconnected biogeochemical processes in an aquifer system.</title>
        <authorList>
            <person name="Anantharaman K."/>
            <person name="Brown C.T."/>
            <person name="Hug L.A."/>
            <person name="Sharon I."/>
            <person name="Castelle C.J."/>
            <person name="Probst A.J."/>
            <person name="Thomas B.C."/>
            <person name="Singh A."/>
            <person name="Wilkins M.J."/>
            <person name="Karaoz U."/>
            <person name="Brodie E.L."/>
            <person name="Williams K.H."/>
            <person name="Hubbard S.S."/>
            <person name="Banfield J.F."/>
        </authorList>
    </citation>
    <scope>NUCLEOTIDE SEQUENCE [LARGE SCALE GENOMIC DNA]</scope>
</reference>
<evidence type="ECO:0000313" key="3">
    <source>
        <dbReference type="Proteomes" id="UP000177698"/>
    </source>
</evidence>
<sequence>MKKLVIYIWMDNETEEAVKFYKKVFGSNLIVGATTKYLTETPSNKPIGSVMMVEFELFGQRFALLNGGSFFKPSEATSFLIECKDQNEIDKYWKALSADPKAEVCGWLKDKFGISWQIIPKQLGLFLTDKNKEKAKRVMNAMLKMKKIDIVGLRRAYEGK</sequence>
<dbReference type="EMBL" id="MGAG01000002">
    <property type="protein sequence ID" value="OGK42385.1"/>
    <property type="molecule type" value="Genomic_DNA"/>
</dbReference>
<dbReference type="Proteomes" id="UP000177698">
    <property type="component" value="Unassembled WGS sequence"/>
</dbReference>
<proteinExistence type="predicted"/>
<dbReference type="AlphaFoldDB" id="A0A1F7IGA9"/>
<evidence type="ECO:0000259" key="1">
    <source>
        <dbReference type="Pfam" id="PF06983"/>
    </source>
</evidence>
<feature type="domain" description="PhnB-like" evidence="1">
    <location>
        <begin position="3"/>
        <end position="119"/>
    </location>
</feature>
<organism evidence="2 3">
    <name type="scientific">Candidatus Roizmanbacteria bacterium RIFCSPLOWO2_01_FULL_37_12</name>
    <dbReference type="NCBI Taxonomy" id="1802056"/>
    <lineage>
        <taxon>Bacteria</taxon>
        <taxon>Candidatus Roizmaniibacteriota</taxon>
    </lineage>
</organism>
<dbReference type="SUPFAM" id="SSF54593">
    <property type="entry name" value="Glyoxalase/Bleomycin resistance protein/Dihydroxybiphenyl dioxygenase"/>
    <property type="match status" value="1"/>
</dbReference>
<dbReference type="InterPro" id="IPR029068">
    <property type="entry name" value="Glyas_Bleomycin-R_OHBP_Dase"/>
</dbReference>
<dbReference type="PIRSF" id="PIRSF021700">
    <property type="entry name" value="3_dmu_93_MTrfase"/>
    <property type="match status" value="1"/>
</dbReference>